<dbReference type="PROSITE" id="PS50893">
    <property type="entry name" value="ABC_TRANSPORTER_2"/>
    <property type="match status" value="1"/>
</dbReference>
<dbReference type="GO" id="GO:0015421">
    <property type="term" value="F:ABC-type oligopeptide transporter activity"/>
    <property type="evidence" value="ECO:0007669"/>
    <property type="project" value="TreeGrafter"/>
</dbReference>
<proteinExistence type="predicted"/>
<feature type="transmembrane region" description="Helical" evidence="2">
    <location>
        <begin position="185"/>
        <end position="206"/>
    </location>
</feature>
<gene>
    <name evidence="4" type="ORF">BDV24DRAFT_161987</name>
</gene>
<dbReference type="PANTHER" id="PTHR43394">
    <property type="entry name" value="ATP-DEPENDENT PERMEASE MDL1, MITOCHONDRIAL"/>
    <property type="match status" value="1"/>
</dbReference>
<dbReference type="AlphaFoldDB" id="A0A5N6YBI0"/>
<protein>
    <recommendedName>
        <fullName evidence="1">ABC multidrug transporter MDR2</fullName>
    </recommendedName>
</protein>
<evidence type="ECO:0000259" key="3">
    <source>
        <dbReference type="PROSITE" id="PS50893"/>
    </source>
</evidence>
<dbReference type="InterPro" id="IPR039421">
    <property type="entry name" value="Type_1_exporter"/>
</dbReference>
<dbReference type="GO" id="GO:0005524">
    <property type="term" value="F:ATP binding"/>
    <property type="evidence" value="ECO:0007669"/>
    <property type="project" value="InterPro"/>
</dbReference>
<dbReference type="InterPro" id="IPR027417">
    <property type="entry name" value="P-loop_NTPase"/>
</dbReference>
<dbReference type="GO" id="GO:0016887">
    <property type="term" value="F:ATP hydrolysis activity"/>
    <property type="evidence" value="ECO:0007669"/>
    <property type="project" value="InterPro"/>
</dbReference>
<name>A0A5N6YBI0_9EURO</name>
<sequence length="307" mass="33947">MEHVRLISTGTGFLIVLILSVYAFQHILSWGIRWITTPYRSLLHTYEDQDGQATQQAIEQAAKRTLRLAILVIAIAGMDILGLRIGLAVPPMEYPANVAYWMEFGVWICVLIQSIALNAPSSSTDHFAVSWRTGASSLVALLICLAQSYADPKSGHVGKLWSTNILVADPEAAGSPKLRANSDMLWVPVRGLGLSVMGSATLRAIIRRPKILVMDEATSSVDNSTDDLIQRSLRSALGQYQTTFLVIAHRLKTIADSYMVLVIDDGMIVESGSPKELLHRDQSRFRSMVYQDPEREMLEIIILNGVK</sequence>
<feature type="transmembrane region" description="Helical" evidence="2">
    <location>
        <begin position="99"/>
        <end position="117"/>
    </location>
</feature>
<evidence type="ECO:0000256" key="2">
    <source>
        <dbReference type="SAM" id="Phobius"/>
    </source>
</evidence>
<dbReference type="Gene3D" id="3.40.50.300">
    <property type="entry name" value="P-loop containing nucleotide triphosphate hydrolases"/>
    <property type="match status" value="1"/>
</dbReference>
<keyword evidence="2" id="KW-0472">Membrane</keyword>
<dbReference type="OrthoDB" id="6500128at2759"/>
<feature type="domain" description="ABC transporter" evidence="3">
    <location>
        <begin position="37"/>
        <end position="290"/>
    </location>
</feature>
<organism evidence="4">
    <name type="scientific">Aspergillus arachidicola</name>
    <dbReference type="NCBI Taxonomy" id="656916"/>
    <lineage>
        <taxon>Eukaryota</taxon>
        <taxon>Fungi</taxon>
        <taxon>Dikarya</taxon>
        <taxon>Ascomycota</taxon>
        <taxon>Pezizomycotina</taxon>
        <taxon>Eurotiomycetes</taxon>
        <taxon>Eurotiomycetidae</taxon>
        <taxon>Eurotiales</taxon>
        <taxon>Aspergillaceae</taxon>
        <taxon>Aspergillus</taxon>
        <taxon>Aspergillus subgen. Circumdati</taxon>
    </lineage>
</organism>
<accession>A0A5N6YBI0</accession>
<keyword evidence="2" id="KW-0812">Transmembrane</keyword>
<evidence type="ECO:0000256" key="1">
    <source>
        <dbReference type="ARBA" id="ARBA00049740"/>
    </source>
</evidence>
<reference evidence="4" key="1">
    <citation type="submission" date="2019-04" db="EMBL/GenBank/DDBJ databases">
        <title>Friends and foes A comparative genomics study of 23 Aspergillus species from section Flavi.</title>
        <authorList>
            <consortium name="DOE Joint Genome Institute"/>
            <person name="Kjaerbolling I."/>
            <person name="Vesth T."/>
            <person name="Frisvad J.C."/>
            <person name="Nybo J.L."/>
            <person name="Theobald S."/>
            <person name="Kildgaard S."/>
            <person name="Isbrandt T."/>
            <person name="Kuo A."/>
            <person name="Sato A."/>
            <person name="Lyhne E.K."/>
            <person name="Kogle M.E."/>
            <person name="Wiebenga A."/>
            <person name="Kun R.S."/>
            <person name="Lubbers R.J."/>
            <person name="Makela M.R."/>
            <person name="Barry K."/>
            <person name="Chovatia M."/>
            <person name="Clum A."/>
            <person name="Daum C."/>
            <person name="Haridas S."/>
            <person name="He G."/>
            <person name="LaButti K."/>
            <person name="Lipzen A."/>
            <person name="Mondo S."/>
            <person name="Riley R."/>
            <person name="Salamov A."/>
            <person name="Simmons B.A."/>
            <person name="Magnuson J.K."/>
            <person name="Henrissat B."/>
            <person name="Mortensen U.H."/>
            <person name="Larsen T.O."/>
            <person name="Devries R.P."/>
            <person name="Grigoriev I.V."/>
            <person name="Machida M."/>
            <person name="Baker S.E."/>
            <person name="Andersen M.R."/>
        </authorList>
    </citation>
    <scope>NUCLEOTIDE SEQUENCE</scope>
    <source>
        <strain evidence="4">CBS 117612</strain>
    </source>
</reference>
<keyword evidence="2" id="KW-1133">Transmembrane helix</keyword>
<dbReference type="InterPro" id="IPR003439">
    <property type="entry name" value="ABC_transporter-like_ATP-bd"/>
</dbReference>
<dbReference type="EMBL" id="ML737132">
    <property type="protein sequence ID" value="KAE8342812.1"/>
    <property type="molecule type" value="Genomic_DNA"/>
</dbReference>
<evidence type="ECO:0000313" key="4">
    <source>
        <dbReference type="EMBL" id="KAE8342812.1"/>
    </source>
</evidence>
<dbReference type="PANTHER" id="PTHR43394:SF1">
    <property type="entry name" value="ATP-BINDING CASSETTE SUB-FAMILY B MEMBER 10, MITOCHONDRIAL"/>
    <property type="match status" value="1"/>
</dbReference>
<feature type="transmembrane region" description="Helical" evidence="2">
    <location>
        <begin position="6"/>
        <end position="24"/>
    </location>
</feature>
<feature type="transmembrane region" description="Helical" evidence="2">
    <location>
        <begin position="129"/>
        <end position="150"/>
    </location>
</feature>
<dbReference type="SUPFAM" id="SSF52540">
    <property type="entry name" value="P-loop containing nucleoside triphosphate hydrolases"/>
    <property type="match status" value="1"/>
</dbReference>
<dbReference type="Proteomes" id="UP000325558">
    <property type="component" value="Unassembled WGS sequence"/>
</dbReference>
<feature type="transmembrane region" description="Helical" evidence="2">
    <location>
        <begin position="68"/>
        <end position="87"/>
    </location>
</feature>